<dbReference type="Proteomes" id="UP000259683">
    <property type="component" value="Segment"/>
</dbReference>
<name>A0A385EFJ2_9CAUD</name>
<gene>
    <name evidence="1" type="ORF">CcrSC_gp030</name>
    <name evidence="2" type="ORF">CcrSC_gp530</name>
</gene>
<evidence type="ECO:0000313" key="1">
    <source>
        <dbReference type="EMBL" id="AXQ69612.1"/>
    </source>
</evidence>
<reference evidence="1" key="2">
    <citation type="submission" date="2018-07" db="EMBL/GenBank/DDBJ databases">
        <authorList>
            <person name="Wilson K.M."/>
            <person name="Ely B."/>
        </authorList>
    </citation>
    <scope>NUCLEOTIDE SEQUENCE</scope>
</reference>
<evidence type="ECO:0000313" key="3">
    <source>
        <dbReference type="Proteomes" id="UP000259683"/>
    </source>
</evidence>
<organism evidence="1 3">
    <name type="scientific">Caulobacter phage CcrSC</name>
    <dbReference type="NCBI Taxonomy" id="2283272"/>
    <lineage>
        <taxon>Viruses</taxon>
        <taxon>Duplodnaviria</taxon>
        <taxon>Heunggongvirae</taxon>
        <taxon>Uroviricota</taxon>
        <taxon>Caudoviricetes</taxon>
        <taxon>Jeanschmidtviridae</taxon>
        <taxon>Bertelyvirus</taxon>
        <taxon>Bertelyvirus SC</taxon>
    </lineage>
</organism>
<evidence type="ECO:0000313" key="2">
    <source>
        <dbReference type="EMBL" id="AXQ70112.1"/>
    </source>
</evidence>
<protein>
    <submittedName>
        <fullName evidence="1">Uncharacterized protein</fullName>
    </submittedName>
</protein>
<proteinExistence type="predicted"/>
<dbReference type="EMBL" id="MH588547">
    <property type="protein sequence ID" value="AXQ70112.1"/>
    <property type="molecule type" value="Genomic_DNA"/>
</dbReference>
<sequence length="193" mass="21301">MEHRDFVPHIITARTVDGTVYYESSHCTAFHLGYARAMDKADAERRAAAWKRAEKDGAPQATIDEGTYGITVVATTWEALDKARAHRAELERLEANFLAEEAHDDQFDDYEEPVMSPEDIAAEEEAARDYLATIQPHKAGDVVRITDEGHPHFGALATVAEAEWSGYLVLDLGAGLTWGWATGVQSTADFPQP</sequence>
<reference evidence="1" key="3">
    <citation type="submission" date="2021-07" db="EMBL/GenBank/DDBJ databases">
        <title>Giant CbK-like Caulobacter bacteriophages have genetically divergent genomes.</title>
        <authorList>
            <person name="Wilson K."/>
            <person name="Ely B."/>
        </authorList>
    </citation>
    <scope>NUCLEOTIDE SEQUENCE</scope>
</reference>
<dbReference type="EMBL" id="MH588547">
    <property type="protein sequence ID" value="AXQ69612.1"/>
    <property type="molecule type" value="Genomic_DNA"/>
</dbReference>
<reference evidence="3" key="1">
    <citation type="submission" date="2018-07" db="EMBL/GenBank/DDBJ databases">
        <title>Giant CbK-like Caulobacter bacteriophages have genetically divergent genomes.</title>
        <authorList>
            <person name="Wilson K.M."/>
            <person name="Ely B."/>
        </authorList>
    </citation>
    <scope>NUCLEOTIDE SEQUENCE [LARGE SCALE GENOMIC DNA]</scope>
</reference>
<keyword evidence="3" id="KW-1185">Reference proteome</keyword>
<accession>A0A385EFJ2</accession>